<dbReference type="Gene3D" id="3.40.50.2000">
    <property type="entry name" value="Glycogen Phosphorylase B"/>
    <property type="match status" value="2"/>
</dbReference>
<dbReference type="RefSeq" id="WP_073550267.1">
    <property type="nucleotide sequence ID" value="NZ_CAWMVK010000003.1"/>
</dbReference>
<evidence type="ECO:0000259" key="2">
    <source>
        <dbReference type="Pfam" id="PF13439"/>
    </source>
</evidence>
<dbReference type="AlphaFoldDB" id="A0A1U7HNI8"/>
<keyword evidence="3" id="KW-0808">Transferase</keyword>
<dbReference type="Pfam" id="PF00534">
    <property type="entry name" value="Glycos_transf_1"/>
    <property type="match status" value="1"/>
</dbReference>
<dbReference type="Proteomes" id="UP000185984">
    <property type="component" value="Unassembled WGS sequence"/>
</dbReference>
<reference evidence="3 4" key="1">
    <citation type="submission" date="2016-11" db="EMBL/GenBank/DDBJ databases">
        <title>Draft Genome Sequences of Nine Cyanobacterial Strains from Diverse Habitats.</title>
        <authorList>
            <person name="Zhu T."/>
            <person name="Hou S."/>
            <person name="Lu X."/>
            <person name="Hess W.R."/>
        </authorList>
    </citation>
    <scope>NUCLEOTIDE SEQUENCE [LARGE SCALE GENOMIC DNA]</scope>
    <source>
        <strain evidence="3 4">5.2 s.c.1</strain>
    </source>
</reference>
<protein>
    <submittedName>
        <fullName evidence="3">Glycosyl transferase</fullName>
    </submittedName>
</protein>
<evidence type="ECO:0000259" key="1">
    <source>
        <dbReference type="Pfam" id="PF00534"/>
    </source>
</evidence>
<accession>A0A1U7HNI8</accession>
<feature type="domain" description="Glycosyl transferase family 1" evidence="1">
    <location>
        <begin position="196"/>
        <end position="351"/>
    </location>
</feature>
<name>A0A1U7HNI8_9CHRO</name>
<feature type="domain" description="Glycosyltransferase subfamily 4-like N-terminal" evidence="2">
    <location>
        <begin position="20"/>
        <end position="178"/>
    </location>
</feature>
<keyword evidence="4" id="KW-1185">Reference proteome</keyword>
<comment type="caution">
    <text evidence="3">The sequence shown here is derived from an EMBL/GenBank/DDBJ whole genome shotgun (WGS) entry which is preliminary data.</text>
</comment>
<organism evidence="3 4">
    <name type="scientific">Chroogloeocystis siderophila 5.2 s.c.1</name>
    <dbReference type="NCBI Taxonomy" id="247279"/>
    <lineage>
        <taxon>Bacteria</taxon>
        <taxon>Bacillati</taxon>
        <taxon>Cyanobacteriota</taxon>
        <taxon>Cyanophyceae</taxon>
        <taxon>Oscillatoriophycideae</taxon>
        <taxon>Chroococcales</taxon>
        <taxon>Chroococcaceae</taxon>
        <taxon>Chroogloeocystis</taxon>
    </lineage>
</organism>
<dbReference type="SUPFAM" id="SSF53756">
    <property type="entry name" value="UDP-Glycosyltransferase/glycogen phosphorylase"/>
    <property type="match status" value="1"/>
</dbReference>
<dbReference type="STRING" id="247279.NIES1031_14610"/>
<dbReference type="PANTHER" id="PTHR12526:SF638">
    <property type="entry name" value="SPORE COAT PROTEIN SA"/>
    <property type="match status" value="1"/>
</dbReference>
<sequence length="371" mass="40094">MPQFSLTKRIAFFLPALHGGGAEKVAINLLQGMLTYGVSLDLVLASKEGPYLKQVPSQVRIVDLAAGRVIKAIAPLSRYLRETQPEALLSHMNHANVIAVIAKVLASTNTRLVLVEHDTLSVAQPKLLRAKLLPLFMKSLYPHANAIVGVSQGATSDLAKHLAIAPQKLHVIYNPVVDEQLITKAKAIPEHPWLQNSTIPVFLAVGRLTTQKDFGSLIQAFAILRKIRQVRLLILGEGEARQELEALAQKLGIAEDVALPGFVENPYAYMSRAAAFVLSSRWEGLPTVLIEAMACGCPVVSTNCPSGPEEILAAGKYGVLVPVGDISALATAMLSTLEQPVNQELLIQRAQDFSLQQAVPKYLALLGHNKV</sequence>
<gene>
    <name evidence="3" type="ORF">NIES1031_14610</name>
</gene>
<dbReference type="InterPro" id="IPR001296">
    <property type="entry name" value="Glyco_trans_1"/>
</dbReference>
<dbReference type="InterPro" id="IPR028098">
    <property type="entry name" value="Glyco_trans_4-like_N"/>
</dbReference>
<dbReference type="CDD" id="cd03811">
    <property type="entry name" value="GT4_GT28_WabH-like"/>
    <property type="match status" value="1"/>
</dbReference>
<evidence type="ECO:0000313" key="3">
    <source>
        <dbReference type="EMBL" id="OKH25075.1"/>
    </source>
</evidence>
<evidence type="ECO:0000313" key="4">
    <source>
        <dbReference type="Proteomes" id="UP000185984"/>
    </source>
</evidence>
<dbReference type="GO" id="GO:0016757">
    <property type="term" value="F:glycosyltransferase activity"/>
    <property type="evidence" value="ECO:0007669"/>
    <property type="project" value="InterPro"/>
</dbReference>
<dbReference type="OrthoDB" id="9787617at2"/>
<dbReference type="PANTHER" id="PTHR12526">
    <property type="entry name" value="GLYCOSYLTRANSFERASE"/>
    <property type="match status" value="1"/>
</dbReference>
<dbReference type="EMBL" id="MRCC01000011">
    <property type="protein sequence ID" value="OKH25075.1"/>
    <property type="molecule type" value="Genomic_DNA"/>
</dbReference>
<proteinExistence type="predicted"/>
<dbReference type="Pfam" id="PF13439">
    <property type="entry name" value="Glyco_transf_4"/>
    <property type="match status" value="1"/>
</dbReference>